<reference evidence="1" key="2">
    <citation type="journal article" date="2015" name="Data Brief">
        <title>Shoot transcriptome of the giant reed, Arundo donax.</title>
        <authorList>
            <person name="Barrero R.A."/>
            <person name="Guerrero F.D."/>
            <person name="Moolhuijzen P."/>
            <person name="Goolsby J.A."/>
            <person name="Tidwell J."/>
            <person name="Bellgard S.E."/>
            <person name="Bellgard M.I."/>
        </authorList>
    </citation>
    <scope>NUCLEOTIDE SEQUENCE</scope>
    <source>
        <tissue evidence="1">Shoot tissue taken approximately 20 cm above the soil surface</tissue>
    </source>
</reference>
<dbReference type="EMBL" id="GBRH01268965">
    <property type="protein sequence ID" value="JAD28930.1"/>
    <property type="molecule type" value="Transcribed_RNA"/>
</dbReference>
<organism evidence="1">
    <name type="scientific">Arundo donax</name>
    <name type="common">Giant reed</name>
    <name type="synonym">Donax arundinaceus</name>
    <dbReference type="NCBI Taxonomy" id="35708"/>
    <lineage>
        <taxon>Eukaryota</taxon>
        <taxon>Viridiplantae</taxon>
        <taxon>Streptophyta</taxon>
        <taxon>Embryophyta</taxon>
        <taxon>Tracheophyta</taxon>
        <taxon>Spermatophyta</taxon>
        <taxon>Magnoliopsida</taxon>
        <taxon>Liliopsida</taxon>
        <taxon>Poales</taxon>
        <taxon>Poaceae</taxon>
        <taxon>PACMAD clade</taxon>
        <taxon>Arundinoideae</taxon>
        <taxon>Arundineae</taxon>
        <taxon>Arundo</taxon>
    </lineage>
</organism>
<reference evidence="1" key="1">
    <citation type="submission" date="2014-09" db="EMBL/GenBank/DDBJ databases">
        <authorList>
            <person name="Magalhaes I.L.F."/>
            <person name="Oliveira U."/>
            <person name="Santos F.R."/>
            <person name="Vidigal T.H.D.A."/>
            <person name="Brescovit A.D."/>
            <person name="Santos A.J."/>
        </authorList>
    </citation>
    <scope>NUCLEOTIDE SEQUENCE</scope>
    <source>
        <tissue evidence="1">Shoot tissue taken approximately 20 cm above the soil surface</tissue>
    </source>
</reference>
<evidence type="ECO:0000313" key="1">
    <source>
        <dbReference type="EMBL" id="JAD28930.1"/>
    </source>
</evidence>
<sequence length="49" mass="5290">MLNSKGQHHTASQAPFQNPVLAIHNIIFLRSSISISNACSTGPIVTYHS</sequence>
<proteinExistence type="predicted"/>
<dbReference type="AlphaFoldDB" id="A0A0A8YWQ2"/>
<name>A0A0A8YWQ2_ARUDO</name>
<protein>
    <submittedName>
        <fullName evidence="1">Uncharacterized protein</fullName>
    </submittedName>
</protein>
<accession>A0A0A8YWQ2</accession>